<dbReference type="RefSeq" id="WP_026610131.1">
    <property type="nucleotide sequence ID" value="NZ_OX458333.1"/>
</dbReference>
<feature type="region of interest" description="Disordered" evidence="1">
    <location>
        <begin position="1"/>
        <end position="62"/>
    </location>
</feature>
<protein>
    <submittedName>
        <fullName evidence="2">Uncharacterized protein</fullName>
    </submittedName>
</protein>
<sequence>MAKKQTQLTVEPITHDEATRKNTPTAEYQSVLRQDEQSPIRVAYERRNRGPDPQAITTSCSR</sequence>
<proteinExistence type="predicted"/>
<reference evidence="2 3" key="1">
    <citation type="submission" date="2023-03" db="EMBL/GenBank/DDBJ databases">
        <authorList>
            <person name="Pearce D."/>
        </authorList>
    </citation>
    <scope>NUCLEOTIDE SEQUENCE [LARGE SCALE GENOMIC DNA]</scope>
    <source>
        <strain evidence="2">Msz</strain>
    </source>
</reference>
<evidence type="ECO:0000313" key="3">
    <source>
        <dbReference type="Proteomes" id="UP001162030"/>
    </source>
</evidence>
<feature type="compositionally biased region" description="Basic and acidic residues" evidence="1">
    <location>
        <begin position="33"/>
        <end position="50"/>
    </location>
</feature>
<name>A0ABM9I0U2_9GAMM</name>
<keyword evidence="3" id="KW-1185">Reference proteome</keyword>
<dbReference type="Proteomes" id="UP001162030">
    <property type="component" value="Chromosome"/>
</dbReference>
<evidence type="ECO:0000313" key="2">
    <source>
        <dbReference type="EMBL" id="CAI8812517.1"/>
    </source>
</evidence>
<feature type="compositionally biased region" description="Polar residues" evidence="1">
    <location>
        <begin position="21"/>
        <end position="32"/>
    </location>
</feature>
<organism evidence="2 3">
    <name type="scientific">Methylocaldum szegediense</name>
    <dbReference type="NCBI Taxonomy" id="73780"/>
    <lineage>
        <taxon>Bacteria</taxon>
        <taxon>Pseudomonadati</taxon>
        <taxon>Pseudomonadota</taxon>
        <taxon>Gammaproteobacteria</taxon>
        <taxon>Methylococcales</taxon>
        <taxon>Methylococcaceae</taxon>
        <taxon>Methylocaldum</taxon>
    </lineage>
</organism>
<dbReference type="EMBL" id="OX458333">
    <property type="protein sequence ID" value="CAI8812517.1"/>
    <property type="molecule type" value="Genomic_DNA"/>
</dbReference>
<evidence type="ECO:0000256" key="1">
    <source>
        <dbReference type="SAM" id="MobiDB-lite"/>
    </source>
</evidence>
<accession>A0ABM9I0U2</accession>
<gene>
    <name evidence="2" type="ORF">MSZNOR_1806</name>
</gene>